<name>A0A2W2H5G4_9ACTN</name>
<sequence>MTMEEIIGFVAALDGVLTLRPQPGDGSPEISWGDTYFYYAPDGVTPVNVQPFATVVTKNYPGDETSRLERPDVFRVNIATGKEEFVRWTGHTPREPATGQDPGATDTLIAHPLYGTMGWLAVLNPGPRTEATTRDLLRTAYDLARARYERRAAPN</sequence>
<keyword evidence="3" id="KW-1185">Reference proteome</keyword>
<dbReference type="RefSeq" id="WP_111169205.1">
    <property type="nucleotide sequence ID" value="NZ_POUA01000173.1"/>
</dbReference>
<dbReference type="Pfam" id="PF19694">
    <property type="entry name" value="DUF6194"/>
    <property type="match status" value="1"/>
</dbReference>
<reference evidence="2 3" key="1">
    <citation type="submission" date="2018-01" db="EMBL/GenBank/DDBJ databases">
        <title>Draft genome sequence of Sphaerisporangium sp. 7K107.</title>
        <authorList>
            <person name="Sahin N."/>
            <person name="Saygin H."/>
            <person name="Ay H."/>
        </authorList>
    </citation>
    <scope>NUCLEOTIDE SEQUENCE [LARGE SCALE GENOMIC DNA]</scope>
    <source>
        <strain evidence="2 3">7K107</strain>
    </source>
</reference>
<dbReference type="AlphaFoldDB" id="A0A2W2H5G4"/>
<evidence type="ECO:0000313" key="2">
    <source>
        <dbReference type="EMBL" id="PZG41427.1"/>
    </source>
</evidence>
<gene>
    <name evidence="2" type="ORF">C1I98_21350</name>
</gene>
<dbReference type="InterPro" id="IPR045676">
    <property type="entry name" value="DUF6194"/>
</dbReference>
<dbReference type="EMBL" id="POUA01000173">
    <property type="protein sequence ID" value="PZG41427.1"/>
    <property type="molecule type" value="Genomic_DNA"/>
</dbReference>
<dbReference type="Proteomes" id="UP000248544">
    <property type="component" value="Unassembled WGS sequence"/>
</dbReference>
<comment type="caution">
    <text evidence="2">The sequence shown here is derived from an EMBL/GenBank/DDBJ whole genome shotgun (WGS) entry which is preliminary data.</text>
</comment>
<organism evidence="2 3">
    <name type="scientific">Spongiactinospora gelatinilytica</name>
    <dbReference type="NCBI Taxonomy" id="2666298"/>
    <lineage>
        <taxon>Bacteria</taxon>
        <taxon>Bacillati</taxon>
        <taxon>Actinomycetota</taxon>
        <taxon>Actinomycetes</taxon>
        <taxon>Streptosporangiales</taxon>
        <taxon>Streptosporangiaceae</taxon>
        <taxon>Spongiactinospora</taxon>
    </lineage>
</organism>
<protein>
    <recommendedName>
        <fullName evidence="1">DUF6194 domain-containing protein</fullName>
    </recommendedName>
</protein>
<accession>A0A2W2H5G4</accession>
<feature type="domain" description="DUF6194" evidence="1">
    <location>
        <begin position="1"/>
        <end position="152"/>
    </location>
</feature>
<evidence type="ECO:0000259" key="1">
    <source>
        <dbReference type="Pfam" id="PF19694"/>
    </source>
</evidence>
<proteinExistence type="predicted"/>
<evidence type="ECO:0000313" key="3">
    <source>
        <dbReference type="Proteomes" id="UP000248544"/>
    </source>
</evidence>